<proteinExistence type="inferred from homology"/>
<dbReference type="PANTHER" id="PTHR30353:SF0">
    <property type="entry name" value="TRANSMEMBRANE PROTEIN"/>
    <property type="match status" value="1"/>
</dbReference>
<evidence type="ECO:0000256" key="3">
    <source>
        <dbReference type="ARBA" id="ARBA00022475"/>
    </source>
</evidence>
<dbReference type="InterPro" id="IPR032818">
    <property type="entry name" value="DedA-like"/>
</dbReference>
<evidence type="ECO:0000256" key="2">
    <source>
        <dbReference type="ARBA" id="ARBA00010792"/>
    </source>
</evidence>
<keyword evidence="4 7" id="KW-0812">Transmembrane</keyword>
<evidence type="ECO:0000256" key="6">
    <source>
        <dbReference type="ARBA" id="ARBA00023136"/>
    </source>
</evidence>
<dbReference type="STRING" id="1423726.FC07_GL000354"/>
<evidence type="ECO:0000256" key="1">
    <source>
        <dbReference type="ARBA" id="ARBA00004651"/>
    </source>
</evidence>
<dbReference type="PANTHER" id="PTHR30353">
    <property type="entry name" value="INNER MEMBRANE PROTEIN DEDA-RELATED"/>
    <property type="match status" value="1"/>
</dbReference>
<dbReference type="Proteomes" id="UP000051461">
    <property type="component" value="Unassembled WGS sequence"/>
</dbReference>
<dbReference type="OrthoDB" id="9813426at2"/>
<comment type="similarity">
    <text evidence="2 7">Belongs to the DedA family.</text>
</comment>
<evidence type="ECO:0000313" key="9">
    <source>
        <dbReference type="EMBL" id="KRK34604.1"/>
    </source>
</evidence>
<feature type="domain" description="VTT" evidence="8">
    <location>
        <begin position="62"/>
        <end position="171"/>
    </location>
</feature>
<evidence type="ECO:0000256" key="7">
    <source>
        <dbReference type="RuleBase" id="RU367016"/>
    </source>
</evidence>
<comment type="caution">
    <text evidence="7">Lacks conserved residue(s) required for the propagation of feature annotation.</text>
</comment>
<keyword evidence="5 7" id="KW-1133">Transmembrane helix</keyword>
<dbReference type="InterPro" id="IPR032816">
    <property type="entry name" value="VTT_dom"/>
</dbReference>
<comment type="caution">
    <text evidence="9">The sequence shown here is derived from an EMBL/GenBank/DDBJ whole genome shotgun (WGS) entry which is preliminary data.</text>
</comment>
<reference evidence="9 10" key="1">
    <citation type="journal article" date="2015" name="Genome Announc.">
        <title>Expanding the biotechnology potential of lactobacilli through comparative genomics of 213 strains and associated genera.</title>
        <authorList>
            <person name="Sun Z."/>
            <person name="Harris H.M."/>
            <person name="McCann A."/>
            <person name="Guo C."/>
            <person name="Argimon S."/>
            <person name="Zhang W."/>
            <person name="Yang X."/>
            <person name="Jeffery I.B."/>
            <person name="Cooney J.C."/>
            <person name="Kagawa T.F."/>
            <person name="Liu W."/>
            <person name="Song Y."/>
            <person name="Salvetti E."/>
            <person name="Wrobel A."/>
            <person name="Rasinkangas P."/>
            <person name="Parkhill J."/>
            <person name="Rea M.C."/>
            <person name="O'Sullivan O."/>
            <person name="Ritari J."/>
            <person name="Douillard F.P."/>
            <person name="Paul Ross R."/>
            <person name="Yang R."/>
            <person name="Briner A.E."/>
            <person name="Felis G.E."/>
            <person name="de Vos W.M."/>
            <person name="Barrangou R."/>
            <person name="Klaenhammer T.R."/>
            <person name="Caufield P.W."/>
            <person name="Cui Y."/>
            <person name="Zhang H."/>
            <person name="O'Toole P.W."/>
        </authorList>
    </citation>
    <scope>NUCLEOTIDE SEQUENCE [LARGE SCALE GENOMIC DNA]</scope>
    <source>
        <strain evidence="9 10">DSM 20003</strain>
    </source>
</reference>
<gene>
    <name evidence="9" type="ORF">FC07_GL000354</name>
</gene>
<keyword evidence="3 7" id="KW-1003">Cell membrane</keyword>
<dbReference type="AlphaFoldDB" id="A0A0R1GKH8"/>
<feature type="transmembrane region" description="Helical" evidence="7">
    <location>
        <begin position="185"/>
        <end position="207"/>
    </location>
</feature>
<keyword evidence="6 7" id="KW-0472">Membrane</keyword>
<evidence type="ECO:0000313" key="10">
    <source>
        <dbReference type="Proteomes" id="UP000051461"/>
    </source>
</evidence>
<keyword evidence="10" id="KW-1185">Reference proteome</keyword>
<dbReference type="EMBL" id="AZDA01000090">
    <property type="protein sequence ID" value="KRK34604.1"/>
    <property type="molecule type" value="Genomic_DNA"/>
</dbReference>
<evidence type="ECO:0000259" key="8">
    <source>
        <dbReference type="Pfam" id="PF09335"/>
    </source>
</evidence>
<accession>A0A0R1GKH8</accession>
<dbReference type="PATRIC" id="fig|1423726.3.peg.370"/>
<feature type="transmembrane region" description="Helical" evidence="7">
    <location>
        <begin position="69"/>
        <end position="88"/>
    </location>
</feature>
<protein>
    <submittedName>
        <fullName evidence="9">DedA protein</fullName>
    </submittedName>
</protein>
<dbReference type="Pfam" id="PF09335">
    <property type="entry name" value="VTT_dom"/>
    <property type="match status" value="1"/>
</dbReference>
<evidence type="ECO:0000256" key="5">
    <source>
        <dbReference type="ARBA" id="ARBA00022989"/>
    </source>
</evidence>
<sequence length="215" mass="24496">MVAQIIYGLTHLEAVLLPLFEYFGTSSYAILFAIIFMETGLVIFPFLPGESIIFISSTLATRPHFFLDIKWLVLTFFLAALIGDTVNFEIGRNLRRMPFINRHLEADKLKRATDFFVKHGGKTVIFGRFVPMIRTFIPLIAGMFQMHYLRFAWYNLLGVVIWVGAGSLTGYYLGQLPFIQQHFSMLLLGLVVVLMLPSITVGLSKLIQNRRQKGN</sequence>
<feature type="transmembrane region" description="Helical" evidence="7">
    <location>
        <begin position="151"/>
        <end position="173"/>
    </location>
</feature>
<organism evidence="9 10">
    <name type="scientific">Loigolactobacillus bifermentans DSM 20003</name>
    <dbReference type="NCBI Taxonomy" id="1423726"/>
    <lineage>
        <taxon>Bacteria</taxon>
        <taxon>Bacillati</taxon>
        <taxon>Bacillota</taxon>
        <taxon>Bacilli</taxon>
        <taxon>Lactobacillales</taxon>
        <taxon>Lactobacillaceae</taxon>
        <taxon>Loigolactobacillus</taxon>
    </lineage>
</organism>
<name>A0A0R1GKH8_9LACO</name>
<evidence type="ECO:0000256" key="4">
    <source>
        <dbReference type="ARBA" id="ARBA00022692"/>
    </source>
</evidence>
<dbReference type="GO" id="GO:0005886">
    <property type="term" value="C:plasma membrane"/>
    <property type="evidence" value="ECO:0007669"/>
    <property type="project" value="UniProtKB-SubCell"/>
</dbReference>
<comment type="subcellular location">
    <subcellularLocation>
        <location evidence="1 7">Cell membrane</location>
        <topology evidence="1 7">Multi-pass membrane protein</topology>
    </subcellularLocation>
</comment>